<dbReference type="InterPro" id="IPR001478">
    <property type="entry name" value="PDZ"/>
</dbReference>
<organism evidence="4 5">
    <name type="scientific">Candidatus Sungiibacteriota bacterium</name>
    <dbReference type="NCBI Taxonomy" id="2750080"/>
    <lineage>
        <taxon>Bacteria</taxon>
        <taxon>Candidatus Sungiibacteriota</taxon>
    </lineage>
</organism>
<dbReference type="GO" id="GO:0004252">
    <property type="term" value="F:serine-type endopeptidase activity"/>
    <property type="evidence" value="ECO:0007669"/>
    <property type="project" value="InterPro"/>
</dbReference>
<evidence type="ECO:0000313" key="4">
    <source>
        <dbReference type="EMBL" id="MBI3627656.1"/>
    </source>
</evidence>
<reference evidence="4" key="1">
    <citation type="submission" date="2020-07" db="EMBL/GenBank/DDBJ databases">
        <title>Huge and variable diversity of episymbiotic CPR bacteria and DPANN archaea in groundwater ecosystems.</title>
        <authorList>
            <person name="He C.Y."/>
            <person name="Keren R."/>
            <person name="Whittaker M."/>
            <person name="Farag I.F."/>
            <person name="Doudna J."/>
            <person name="Cate J.H.D."/>
            <person name="Banfield J.F."/>
        </authorList>
    </citation>
    <scope>NUCLEOTIDE SEQUENCE</scope>
    <source>
        <strain evidence="4">NC_groundwater_972_Pr1_S-0.2um_49_27</strain>
    </source>
</reference>
<keyword evidence="2" id="KW-0378">Hydrolase</keyword>
<dbReference type="InterPro" id="IPR051201">
    <property type="entry name" value="Chloro_Bact_Ser_Proteases"/>
</dbReference>
<dbReference type="Pfam" id="PF13180">
    <property type="entry name" value="PDZ_2"/>
    <property type="match status" value="1"/>
</dbReference>
<feature type="domain" description="PDZ" evidence="3">
    <location>
        <begin position="292"/>
        <end position="344"/>
    </location>
</feature>
<evidence type="ECO:0000259" key="3">
    <source>
        <dbReference type="PROSITE" id="PS50106"/>
    </source>
</evidence>
<name>A0A9D6QYQ7_9BACT</name>
<gene>
    <name evidence="4" type="ORF">HY220_02830</name>
</gene>
<keyword evidence="1" id="KW-0645">Protease</keyword>
<dbReference type="Pfam" id="PF13365">
    <property type="entry name" value="Trypsin_2"/>
    <property type="match status" value="1"/>
</dbReference>
<comment type="caution">
    <text evidence="4">The sequence shown here is derived from an EMBL/GenBank/DDBJ whole genome shotgun (WGS) entry which is preliminary data.</text>
</comment>
<sequence>MTHEESIIEAIKKALPAVVSIVIGKDSEALLHSIPESMWQEIEREAKDEHAATTRSEIIRHMPKTDDGKVRVGFGSGFLVSREGYILTNKHVVIDADAEYTVLTAANDTYTAKVLARDPLNDVAILKIEANNVPSVELGNSDDIKLGQSVVALGNALGEFQNTVSAGIVSGLSRFITAMSDDEHHAEHLRGLIQTDAAINPGNSGGPLVNLAGEVIAINSAIAQGAQNIGFAIPINRAKKDLASVMKFGKLKKPFLGIRYVPINDFLKEKLHLSTAYGILIRGEHAPEHAGVVKGSPAAEAGIREKDIILSVNGKPLDEKNILEEVLETSEIGDRLTFKVLRGSDPEFETSAVLAERK</sequence>
<dbReference type="SMART" id="SM00228">
    <property type="entry name" value="PDZ"/>
    <property type="match status" value="1"/>
</dbReference>
<proteinExistence type="predicted"/>
<dbReference type="PANTHER" id="PTHR43343:SF3">
    <property type="entry name" value="PROTEASE DO-LIKE 8, CHLOROPLASTIC"/>
    <property type="match status" value="1"/>
</dbReference>
<dbReference type="InterPro" id="IPR001940">
    <property type="entry name" value="Peptidase_S1C"/>
</dbReference>
<dbReference type="Proteomes" id="UP000808388">
    <property type="component" value="Unassembled WGS sequence"/>
</dbReference>
<dbReference type="PRINTS" id="PR00834">
    <property type="entry name" value="PROTEASES2C"/>
</dbReference>
<dbReference type="AlphaFoldDB" id="A0A9D6QYQ7"/>
<dbReference type="CDD" id="cd06779">
    <property type="entry name" value="cpPDZ_Deg_HtrA-like"/>
    <property type="match status" value="1"/>
</dbReference>
<dbReference type="GO" id="GO:0006508">
    <property type="term" value="P:proteolysis"/>
    <property type="evidence" value="ECO:0007669"/>
    <property type="project" value="UniProtKB-KW"/>
</dbReference>
<protein>
    <submittedName>
        <fullName evidence="4">Trypsin-like peptidase domain-containing protein</fullName>
    </submittedName>
</protein>
<evidence type="ECO:0000313" key="5">
    <source>
        <dbReference type="Proteomes" id="UP000808388"/>
    </source>
</evidence>
<accession>A0A9D6QYQ7</accession>
<dbReference type="Gene3D" id="2.40.10.120">
    <property type="match status" value="1"/>
</dbReference>
<dbReference type="Gene3D" id="2.30.42.10">
    <property type="match status" value="1"/>
</dbReference>
<dbReference type="InterPro" id="IPR009003">
    <property type="entry name" value="Peptidase_S1_PA"/>
</dbReference>
<dbReference type="PANTHER" id="PTHR43343">
    <property type="entry name" value="PEPTIDASE S12"/>
    <property type="match status" value="1"/>
</dbReference>
<dbReference type="EMBL" id="JACQCQ010000009">
    <property type="protein sequence ID" value="MBI3627656.1"/>
    <property type="molecule type" value="Genomic_DNA"/>
</dbReference>
<dbReference type="InterPro" id="IPR036034">
    <property type="entry name" value="PDZ_sf"/>
</dbReference>
<evidence type="ECO:0000256" key="1">
    <source>
        <dbReference type="ARBA" id="ARBA00022670"/>
    </source>
</evidence>
<dbReference type="PROSITE" id="PS50106">
    <property type="entry name" value="PDZ"/>
    <property type="match status" value="1"/>
</dbReference>
<dbReference type="SUPFAM" id="SSF50494">
    <property type="entry name" value="Trypsin-like serine proteases"/>
    <property type="match status" value="1"/>
</dbReference>
<dbReference type="SUPFAM" id="SSF50156">
    <property type="entry name" value="PDZ domain-like"/>
    <property type="match status" value="1"/>
</dbReference>
<evidence type="ECO:0000256" key="2">
    <source>
        <dbReference type="ARBA" id="ARBA00022801"/>
    </source>
</evidence>